<evidence type="ECO:0000313" key="5">
    <source>
        <dbReference type="RefSeq" id="XP_034287464.1"/>
    </source>
</evidence>
<proteinExistence type="predicted"/>
<dbReference type="KEGG" id="pgut:117673891"/>
<name>A0A6P9CSW0_PANGU</name>
<dbReference type="CTD" id="113417943"/>
<dbReference type="InterPro" id="IPR029281">
    <property type="entry name" value="FAM194_C"/>
</dbReference>
<evidence type="ECO:0000313" key="3">
    <source>
        <dbReference type="Proteomes" id="UP001652622"/>
    </source>
</evidence>
<dbReference type="PANTHER" id="PTHR23093:SF20">
    <property type="entry name" value="SIMILAR TO CHROMOSOME 3 OPEN READING FRAME 20"/>
    <property type="match status" value="1"/>
</dbReference>
<organism evidence="3 4">
    <name type="scientific">Pantherophis guttatus</name>
    <name type="common">Corn snake</name>
    <name type="synonym">Elaphe guttata</name>
    <dbReference type="NCBI Taxonomy" id="94885"/>
    <lineage>
        <taxon>Eukaryota</taxon>
        <taxon>Metazoa</taxon>
        <taxon>Chordata</taxon>
        <taxon>Craniata</taxon>
        <taxon>Vertebrata</taxon>
        <taxon>Euteleostomi</taxon>
        <taxon>Lepidosauria</taxon>
        <taxon>Squamata</taxon>
        <taxon>Bifurcata</taxon>
        <taxon>Unidentata</taxon>
        <taxon>Episquamata</taxon>
        <taxon>Toxicofera</taxon>
        <taxon>Serpentes</taxon>
        <taxon>Colubroidea</taxon>
        <taxon>Colubridae</taxon>
        <taxon>Colubrinae</taxon>
        <taxon>Pantherophis</taxon>
    </lineage>
</organism>
<protein>
    <submittedName>
        <fullName evidence="4 5">Uncharacterized protein C3orf20 homolog isoform X1</fullName>
    </submittedName>
</protein>
<evidence type="ECO:0000259" key="2">
    <source>
        <dbReference type="Pfam" id="PF14977"/>
    </source>
</evidence>
<dbReference type="RefSeq" id="XP_034287463.1">
    <property type="nucleotide sequence ID" value="XM_034431572.1"/>
</dbReference>
<feature type="region of interest" description="Disordered" evidence="1">
    <location>
        <begin position="1"/>
        <end position="75"/>
    </location>
</feature>
<feature type="domain" description="FAM194 C-terminal" evidence="2">
    <location>
        <begin position="371"/>
        <end position="559"/>
    </location>
</feature>
<accession>A0A6P9CSW0</accession>
<dbReference type="PANTHER" id="PTHR23093">
    <property type="entry name" value="SIMILAR TO CHROMOSOME 3 OPEN READING FRAME 20"/>
    <property type="match status" value="1"/>
</dbReference>
<dbReference type="OMA" id="QEMCRHI"/>
<feature type="compositionally biased region" description="Basic residues" evidence="1">
    <location>
        <begin position="620"/>
        <end position="629"/>
    </location>
</feature>
<evidence type="ECO:0000313" key="4">
    <source>
        <dbReference type="RefSeq" id="XP_034287463.1"/>
    </source>
</evidence>
<feature type="region of interest" description="Disordered" evidence="1">
    <location>
        <begin position="597"/>
        <end position="638"/>
    </location>
</feature>
<dbReference type="RefSeq" id="XP_034287464.1">
    <property type="nucleotide sequence ID" value="XM_034431573.1"/>
</dbReference>
<keyword evidence="3" id="KW-1185">Reference proteome</keyword>
<reference evidence="4 5" key="1">
    <citation type="submission" date="2025-04" db="UniProtKB">
        <authorList>
            <consortium name="RefSeq"/>
        </authorList>
    </citation>
    <scope>IDENTIFICATION</scope>
    <source>
        <tissue evidence="4 5">Blood</tissue>
    </source>
</reference>
<sequence>MNDQKSDTKSSPKIDQKDEHKSDHKNDLKSEPKSEPKTEPKTEPKSEQKAEQKAEQKDEPKDEQKTEEHKNLDFEQMKAKAPKLLADMVHMLIAWQKMGFHVPRGVRNIFEFTWDELIEIAPRKSFTGLYCPVVKFLPYDEAELASTISRIQKVGATPSARRANYVVSLESQPMLMKFQKRSIHLLTELLKLKMKIMIDAVAGPNADEIAKRFLESGQQLSPKSREEAVELMKEPRRKGGRGAAPMGPAIPITSTTQLIQQMSLSCLCFSLSFKEVKPQKSSGLLKIKGGGSTTGQDKDSILSDRFDPCPEAREKLRELCRQIEHEKSVAIAKCHVRPLILKNYPTVHKSPSQALKRASLSQLTSEIRRSKLKKLFFSIPDGTSLIYYPSGNIAVFQFPICCIGKAITFLFQDVPTQGFLGMFSPGHSCLSYSFKSSFSVALLMNQSGGIVRDKYGNLTHRWNWYSRKEVLQSLDFQINEQLKLKVLSQSSMTITFAALNETITLSLIRPGCLHGCKADKQLTVKSIEADEKEHWRRSLIDIKKRFEKTIKQFINSVLMISGICCIDYPPEFRTKPVKCKKAESPLQTWDRKLREEAMASVSKPKEKRAVRPTSLPSYHPLKRKFRPPSRAKEEIPDVSPTPEPWAIFPMDCPIVLRKVLTKTNDGLGCKCVVKIPLITDLEFEKFITAPRDPQQVIVICVLSPQKHSYSPFFEWSVEQLYIKMQHGRPSPCIQSKHDSYRFLKYDLENPLNKTPPLLVQKHGVVPGMVVMYAGGKLLFGSCVFNGYSYSKKDLMKQINQVCFDCKRGHFLPQSFKFSPIAEPPKKPSYQSIESIYTTNVKEYEEQEPVVEEKIEVEEKIKRASRGKKKTKK</sequence>
<evidence type="ECO:0000256" key="1">
    <source>
        <dbReference type="SAM" id="MobiDB-lite"/>
    </source>
</evidence>
<gene>
    <name evidence="4 5" type="primary">CUNH3orf20</name>
</gene>
<dbReference type="AlphaFoldDB" id="A0A6P9CSW0"/>
<dbReference type="Pfam" id="PF14977">
    <property type="entry name" value="FAM194"/>
    <property type="match status" value="1"/>
</dbReference>
<dbReference type="Proteomes" id="UP001652622">
    <property type="component" value="Unplaced"/>
</dbReference>
<feature type="compositionally biased region" description="Basic and acidic residues" evidence="1">
    <location>
        <begin position="597"/>
        <end position="609"/>
    </location>
</feature>
<dbReference type="GeneID" id="117673891"/>